<reference evidence="5" key="1">
    <citation type="submission" date="2015-06" db="UniProtKB">
        <authorList>
            <consortium name="EnsemblPlants"/>
        </authorList>
    </citation>
    <scope>IDENTIFICATION</scope>
</reference>
<dbReference type="GO" id="GO:0005829">
    <property type="term" value="C:cytosol"/>
    <property type="evidence" value="ECO:0007669"/>
    <property type="project" value="TreeGrafter"/>
</dbReference>
<dbReference type="Gene3D" id="3.40.50.720">
    <property type="entry name" value="NAD(P)-binding Rossmann-like Domain"/>
    <property type="match status" value="1"/>
</dbReference>
<evidence type="ECO:0000313" key="5">
    <source>
        <dbReference type="EnsemblPlants" id="EMT22959"/>
    </source>
</evidence>
<dbReference type="AlphaFoldDB" id="M8BLX7"/>
<dbReference type="InterPro" id="IPR011032">
    <property type="entry name" value="GroES-like_sf"/>
</dbReference>
<evidence type="ECO:0000256" key="2">
    <source>
        <dbReference type="ARBA" id="ARBA00022833"/>
    </source>
</evidence>
<dbReference type="SUPFAM" id="SSF50129">
    <property type="entry name" value="GroES-like"/>
    <property type="match status" value="1"/>
</dbReference>
<accession>M8BLX7</accession>
<proteinExistence type="predicted"/>
<dbReference type="PANTHER" id="PTHR43880:SF59">
    <property type="entry name" value="ALCOHOL DEHYDROGENASE 2"/>
    <property type="match status" value="1"/>
</dbReference>
<protein>
    <submittedName>
        <fullName evidence="5">Alcohol dehydrogenase 3</fullName>
    </submittedName>
</protein>
<evidence type="ECO:0000256" key="4">
    <source>
        <dbReference type="ARBA" id="ARBA00049243"/>
    </source>
</evidence>
<evidence type="ECO:0000256" key="3">
    <source>
        <dbReference type="ARBA" id="ARBA00049164"/>
    </source>
</evidence>
<name>M8BLX7_AEGTA</name>
<dbReference type="PANTHER" id="PTHR43880">
    <property type="entry name" value="ALCOHOL DEHYDROGENASE"/>
    <property type="match status" value="1"/>
</dbReference>
<dbReference type="GO" id="GO:0004022">
    <property type="term" value="F:alcohol dehydrogenase (NAD+) activity"/>
    <property type="evidence" value="ECO:0007669"/>
    <property type="project" value="UniProtKB-EC"/>
</dbReference>
<sequence length="178" mass="20068">MQSQVVGGESFPKLFLPRHIVESNEEGVTEFIPDDHVLPVFIGQCKECAHYNVCDLYRINVDRGMLIDLECLAKTAKGLRVAIFSLGVPAKKFCCTDFVNPKDHTKPVHEGWGVVRLVGVPHKEVAFNTHLMNFLSGKTLKGAFFGNYKPHTNLPDVVKIYARKELELEKFIMHDGPF</sequence>
<dbReference type="InterPro" id="IPR036291">
    <property type="entry name" value="NAD(P)-bd_dom_sf"/>
</dbReference>
<organism evidence="5">
    <name type="scientific">Aegilops tauschii</name>
    <name type="common">Tausch's goatgrass</name>
    <name type="synonym">Aegilops squarrosa</name>
    <dbReference type="NCBI Taxonomy" id="37682"/>
    <lineage>
        <taxon>Eukaryota</taxon>
        <taxon>Viridiplantae</taxon>
        <taxon>Streptophyta</taxon>
        <taxon>Embryophyta</taxon>
        <taxon>Tracheophyta</taxon>
        <taxon>Spermatophyta</taxon>
        <taxon>Magnoliopsida</taxon>
        <taxon>Liliopsida</taxon>
        <taxon>Poales</taxon>
        <taxon>Poaceae</taxon>
        <taxon>BOP clade</taxon>
        <taxon>Pooideae</taxon>
        <taxon>Triticodae</taxon>
        <taxon>Triticeae</taxon>
        <taxon>Triticinae</taxon>
        <taxon>Aegilops</taxon>
    </lineage>
</organism>
<keyword evidence="1" id="KW-0479">Metal-binding</keyword>
<keyword evidence="2" id="KW-0862">Zinc</keyword>
<dbReference type="GO" id="GO:0051903">
    <property type="term" value="F:S-(hydroxymethyl)glutathione dehydrogenase [NAD(P)+] activity"/>
    <property type="evidence" value="ECO:0007669"/>
    <property type="project" value="TreeGrafter"/>
</dbReference>
<dbReference type="EnsemblPlants" id="EMT22959">
    <property type="protein sequence ID" value="EMT22959"/>
    <property type="gene ID" value="F775_08486"/>
</dbReference>
<dbReference type="Gene3D" id="3.90.180.10">
    <property type="entry name" value="Medium-chain alcohol dehydrogenases, catalytic domain"/>
    <property type="match status" value="1"/>
</dbReference>
<evidence type="ECO:0000256" key="1">
    <source>
        <dbReference type="ARBA" id="ARBA00022723"/>
    </source>
</evidence>
<dbReference type="SUPFAM" id="SSF51735">
    <property type="entry name" value="NAD(P)-binding Rossmann-fold domains"/>
    <property type="match status" value="1"/>
</dbReference>
<dbReference type="GO" id="GO:0046294">
    <property type="term" value="P:formaldehyde catabolic process"/>
    <property type="evidence" value="ECO:0007669"/>
    <property type="project" value="TreeGrafter"/>
</dbReference>
<comment type="catalytic activity">
    <reaction evidence="3">
        <text>a secondary alcohol + NAD(+) = a ketone + NADH + H(+)</text>
        <dbReference type="Rhea" id="RHEA:10740"/>
        <dbReference type="ChEBI" id="CHEBI:15378"/>
        <dbReference type="ChEBI" id="CHEBI:17087"/>
        <dbReference type="ChEBI" id="CHEBI:35681"/>
        <dbReference type="ChEBI" id="CHEBI:57540"/>
        <dbReference type="ChEBI" id="CHEBI:57945"/>
        <dbReference type="EC" id="1.1.1.1"/>
    </reaction>
</comment>
<dbReference type="GO" id="GO:0008270">
    <property type="term" value="F:zinc ion binding"/>
    <property type="evidence" value="ECO:0007669"/>
    <property type="project" value="TreeGrafter"/>
</dbReference>
<comment type="catalytic activity">
    <reaction evidence="4">
        <text>a primary alcohol + NAD(+) = an aldehyde + NADH + H(+)</text>
        <dbReference type="Rhea" id="RHEA:10736"/>
        <dbReference type="ChEBI" id="CHEBI:15378"/>
        <dbReference type="ChEBI" id="CHEBI:15734"/>
        <dbReference type="ChEBI" id="CHEBI:17478"/>
        <dbReference type="ChEBI" id="CHEBI:57540"/>
        <dbReference type="ChEBI" id="CHEBI:57945"/>
        <dbReference type="EC" id="1.1.1.1"/>
    </reaction>
</comment>